<keyword evidence="1" id="KW-0732">Signal</keyword>
<proteinExistence type="predicted"/>
<dbReference type="Proteomes" id="UP001596254">
    <property type="component" value="Unassembled WGS sequence"/>
</dbReference>
<accession>A0ABW1SSY9</accession>
<sequence length="349" mass="37160">MSKDKLVTIVLATVMVFSTAMPAMNVDAATIKVASKTSQKNNQKALYTAAKKMMKQNRDGVSSKAKIFSKAAYPTTGAASGYSDFLLGLKKQGYKFTTAQKKLVKKNLIVSSKSDPAVLANAIIGLQAMGVNPKAYQAGGTKKKVNLVTTLYKKSLTKQTVNVQSQALIALSSNKTFKRPSKAKFSKTSLSNHIAQSQQLNHGWAYNNTVASVDSDTTAVAVNALTMGKSQCKLVKAATKNGRGYLKKAVYKSGAFGYSYNGKNFANANSTAEAIVGLATNKTAFSLINHTAIKRGQQATPLKAMNAYVTAKGTVSGAMDSVLASGQVSLANSAYHHGKYTNKLIYTFK</sequence>
<dbReference type="EMBL" id="JBHSSK010000015">
    <property type="protein sequence ID" value="MFC6206875.1"/>
    <property type="molecule type" value="Genomic_DNA"/>
</dbReference>
<feature type="chain" id="PRO_5046792888" evidence="1">
    <location>
        <begin position="24"/>
        <end position="349"/>
    </location>
</feature>
<evidence type="ECO:0000313" key="3">
    <source>
        <dbReference type="Proteomes" id="UP001596254"/>
    </source>
</evidence>
<feature type="signal peptide" evidence="1">
    <location>
        <begin position="1"/>
        <end position="23"/>
    </location>
</feature>
<dbReference type="SUPFAM" id="SSF48239">
    <property type="entry name" value="Terpenoid cyclases/Protein prenyltransferases"/>
    <property type="match status" value="1"/>
</dbReference>
<evidence type="ECO:0000313" key="2">
    <source>
        <dbReference type="EMBL" id="MFC6206875.1"/>
    </source>
</evidence>
<protein>
    <submittedName>
        <fullName evidence="2">Fucose-binding lectin II</fullName>
    </submittedName>
</protein>
<gene>
    <name evidence="2" type="ORF">ACFP1G_05200</name>
</gene>
<keyword evidence="3" id="KW-1185">Reference proteome</keyword>
<dbReference type="RefSeq" id="WP_164508800.1">
    <property type="nucleotide sequence ID" value="NZ_JBHSSK010000015.1"/>
</dbReference>
<name>A0ABW1SSY9_9LACO</name>
<comment type="caution">
    <text evidence="2">The sequence shown here is derived from an EMBL/GenBank/DDBJ whole genome shotgun (WGS) entry which is preliminary data.</text>
</comment>
<evidence type="ECO:0000256" key="1">
    <source>
        <dbReference type="SAM" id="SignalP"/>
    </source>
</evidence>
<organism evidence="2 3">
    <name type="scientific">Levilactobacillus tongjiangensis</name>
    <dbReference type="NCBI Taxonomy" id="2486023"/>
    <lineage>
        <taxon>Bacteria</taxon>
        <taxon>Bacillati</taxon>
        <taxon>Bacillota</taxon>
        <taxon>Bacilli</taxon>
        <taxon>Lactobacillales</taxon>
        <taxon>Lactobacillaceae</taxon>
        <taxon>Levilactobacillus</taxon>
    </lineage>
</organism>
<reference evidence="3" key="1">
    <citation type="journal article" date="2019" name="Int. J. Syst. Evol. Microbiol.">
        <title>The Global Catalogue of Microorganisms (GCM) 10K type strain sequencing project: providing services to taxonomists for standard genome sequencing and annotation.</title>
        <authorList>
            <consortium name="The Broad Institute Genomics Platform"/>
            <consortium name="The Broad Institute Genome Sequencing Center for Infectious Disease"/>
            <person name="Wu L."/>
            <person name="Ma J."/>
        </authorList>
    </citation>
    <scope>NUCLEOTIDE SEQUENCE [LARGE SCALE GENOMIC DNA]</scope>
    <source>
        <strain evidence="3">CCM 8905</strain>
    </source>
</reference>
<dbReference type="InterPro" id="IPR008930">
    <property type="entry name" value="Terpenoid_cyclase/PrenylTrfase"/>
</dbReference>
<dbReference type="Gene3D" id="1.50.10.20">
    <property type="match status" value="1"/>
</dbReference>